<feature type="region of interest" description="Disordered" evidence="12">
    <location>
        <begin position="383"/>
        <end position="419"/>
    </location>
</feature>
<comment type="subcellular location">
    <subcellularLocation>
        <location evidence="1">Endoplasmic reticulum lumen</location>
    </subcellularLocation>
</comment>
<comment type="function">
    <text evidence="8">Lectin component of the HRD1 complex, which functions in endoplasmic reticulum (ER) quality control and ER-associated degradation (ERAD). Specifically recognizes and binds improperly folded glycoproteins as well as hyperglycosylated proteins, retain them in the ER, and transfers them to the ubiquitination machinery and promote their degradation. Possible targets include TRPV4 as well as hyperglycosylated HSP90B1.</text>
</comment>
<keyword evidence="5" id="KW-0256">Endoplasmic reticulum</keyword>
<dbReference type="GO" id="GO:0005788">
    <property type="term" value="C:endoplasmic reticulum lumen"/>
    <property type="evidence" value="ECO:0007669"/>
    <property type="project" value="UniProtKB-SubCell"/>
</dbReference>
<dbReference type="GO" id="GO:0030970">
    <property type="term" value="P:retrograde protein transport, ER to cytosol"/>
    <property type="evidence" value="ECO:0007669"/>
    <property type="project" value="TreeGrafter"/>
</dbReference>
<feature type="compositionally biased region" description="Basic and acidic residues" evidence="12">
    <location>
        <begin position="535"/>
        <end position="565"/>
    </location>
</feature>
<feature type="domain" description="MRH" evidence="14">
    <location>
        <begin position="103"/>
        <end position="225"/>
    </location>
</feature>
<feature type="compositionally biased region" description="Low complexity" evidence="12">
    <location>
        <begin position="568"/>
        <end position="596"/>
    </location>
</feature>
<dbReference type="EnsemblMetazoa" id="G5301.1">
    <property type="protein sequence ID" value="G5301.1:cds"/>
    <property type="gene ID" value="G5301"/>
</dbReference>
<feature type="signal peptide" evidence="13">
    <location>
        <begin position="1"/>
        <end position="21"/>
    </location>
</feature>
<evidence type="ECO:0000256" key="13">
    <source>
        <dbReference type="SAM" id="SignalP"/>
    </source>
</evidence>
<evidence type="ECO:0000313" key="16">
    <source>
        <dbReference type="Proteomes" id="UP000005408"/>
    </source>
</evidence>
<feature type="chain" id="PRO_5036497140" description="Protein OS-9" evidence="13">
    <location>
        <begin position="22"/>
        <end position="718"/>
    </location>
</feature>
<feature type="region of interest" description="Disordered" evidence="12">
    <location>
        <begin position="535"/>
        <end position="630"/>
    </location>
</feature>
<comment type="similarity">
    <text evidence="2">Belongs to the OS-9 family.</text>
</comment>
<keyword evidence="11" id="KW-0175">Coiled coil</keyword>
<evidence type="ECO:0000256" key="8">
    <source>
        <dbReference type="ARBA" id="ARBA00053710"/>
    </source>
</evidence>
<dbReference type="PANTHER" id="PTHR15414">
    <property type="entry name" value="OS-9-RELATED"/>
    <property type="match status" value="1"/>
</dbReference>
<keyword evidence="4" id="KW-0430">Lectin</keyword>
<keyword evidence="6" id="KW-1015">Disulfide bond</keyword>
<evidence type="ECO:0000256" key="7">
    <source>
        <dbReference type="ARBA" id="ARBA00023180"/>
    </source>
</evidence>
<evidence type="ECO:0000256" key="11">
    <source>
        <dbReference type="SAM" id="Coils"/>
    </source>
</evidence>
<keyword evidence="16" id="KW-1185">Reference proteome</keyword>
<dbReference type="Pfam" id="PF07915">
    <property type="entry name" value="PRKCSH"/>
    <property type="match status" value="1"/>
</dbReference>
<dbReference type="GO" id="GO:0030968">
    <property type="term" value="P:endoplasmic reticulum unfolded protein response"/>
    <property type="evidence" value="ECO:0007669"/>
    <property type="project" value="InterPro"/>
</dbReference>
<feature type="coiled-coil region" evidence="11">
    <location>
        <begin position="250"/>
        <end position="283"/>
    </location>
</feature>
<comment type="subunit">
    <text evidence="9">Component of the HRD1 complex, which comprises at least SYNV1/HRD1, DERL1/2, FAM8A1, HERPUD1/HERP, OS9, SEL1L and UBE2J1. FAM8A1 is stabilized by interaction with SYNV1, which prevents its proteasomal degradation. OS9 and UBE2J1 recruitment to the complex may be mediated by SEL1L. Through this complex, may interact with ERLEC1 and HSPA5. Interacts (via C-terminus) with CPNE6 (via second C2 domain); this interaction occurs in a calcium-dependent manner in vitro. Interacts with CREB3.</text>
</comment>
<evidence type="ECO:0000256" key="6">
    <source>
        <dbReference type="ARBA" id="ARBA00023157"/>
    </source>
</evidence>
<dbReference type="GO" id="GO:0030246">
    <property type="term" value="F:carbohydrate binding"/>
    <property type="evidence" value="ECO:0007669"/>
    <property type="project" value="UniProtKB-KW"/>
</dbReference>
<organism evidence="15 16">
    <name type="scientific">Magallana gigas</name>
    <name type="common">Pacific oyster</name>
    <name type="synonym">Crassostrea gigas</name>
    <dbReference type="NCBI Taxonomy" id="29159"/>
    <lineage>
        <taxon>Eukaryota</taxon>
        <taxon>Metazoa</taxon>
        <taxon>Spiralia</taxon>
        <taxon>Lophotrochozoa</taxon>
        <taxon>Mollusca</taxon>
        <taxon>Bivalvia</taxon>
        <taxon>Autobranchia</taxon>
        <taxon>Pteriomorphia</taxon>
        <taxon>Ostreida</taxon>
        <taxon>Ostreoidea</taxon>
        <taxon>Ostreidae</taxon>
        <taxon>Magallana</taxon>
    </lineage>
</organism>
<dbReference type="InterPro" id="IPR045149">
    <property type="entry name" value="OS-9-like"/>
</dbReference>
<keyword evidence="7" id="KW-0325">Glycoprotein</keyword>
<reference evidence="15" key="1">
    <citation type="submission" date="2022-08" db="UniProtKB">
        <authorList>
            <consortium name="EnsemblMetazoa"/>
        </authorList>
    </citation>
    <scope>IDENTIFICATION</scope>
    <source>
        <strain evidence="15">05x7-T-G4-1.051#20</strain>
    </source>
</reference>
<evidence type="ECO:0000256" key="1">
    <source>
        <dbReference type="ARBA" id="ARBA00004319"/>
    </source>
</evidence>
<dbReference type="InterPro" id="IPR012913">
    <property type="entry name" value="OS9-like_dom"/>
</dbReference>
<dbReference type="FunFam" id="2.70.130.10:FF:000002">
    <property type="entry name" value="protein OS-9 isoform X1"/>
    <property type="match status" value="1"/>
</dbReference>
<evidence type="ECO:0000256" key="5">
    <source>
        <dbReference type="ARBA" id="ARBA00022824"/>
    </source>
</evidence>
<accession>A0A8W8ND70</accession>
<protein>
    <recommendedName>
        <fullName evidence="10">Protein OS-9</fullName>
    </recommendedName>
</protein>
<dbReference type="Gene3D" id="2.70.130.10">
    <property type="entry name" value="Mannose-6-phosphate receptor binding domain"/>
    <property type="match status" value="1"/>
</dbReference>
<name>A0A8W8ND70_MAGGI</name>
<evidence type="ECO:0000256" key="4">
    <source>
        <dbReference type="ARBA" id="ARBA00022734"/>
    </source>
</evidence>
<sequence length="718" mass="81974">METNTTSFFCLLLLISATVTAFLDIDELRNIKYGIDILNKPVLLSTQGIDKQLSETIDVTSKHGQIYRCIIPSQMEAEKQKEEEEKIAMEAGVPELLKPMESGPCLFKTRDWWSYEFCYGKHVRQFHMEDGRIVGNVIMLGYYESEFDWKNETNMEIKSRNKNRLNRYHSQQYINGSKCDLTGKARRTEVRFLCEEGTGDYIARLDEPETCTYVMTIHTTKICHHPYLKLPSQQKPVSITCNPAVTDQVYQDYLKEQEEEKIRRESLAEEQRIEKELRDAEALFNSDEKVLDTKASREIPKPDSITKTKNGRTFEFKDVSDLDPDMSNIEKLISEGLKDDMVKLSDQFGGQDADMKMKVKVVKNMDDLENILKEAQSEVENLMKKRKKASEEEEDLVKEEDESPLDGDEQKDTTLKYEKKSITEKIQDTVSDLDKELDGVDKKVLQSFKEIKEDEIKSVREEFTKNRNNLAAIKESLRKTMENEFDDIIEEAEEETGIRLEDRGGAQRELSQTLNKLVERLDKTEKDIQNVDKELEKLSKQNDKLQETLDKELEEKATGPSKIDKTLSSNEPTKSSGSSSSTSSSPVSSSSSSTATSKDRIKIRVTKLNKGEYQKNALKSTPETQKLEEDVQDQLQKAGLDLGSGKIQVKIITAGYVDDKDDVHLLSAEDSSAFKNMIVSILGGDHEAAQEEARYTEMESNYNKVWGKDKKKPSGVIP</sequence>
<feature type="compositionally biased region" description="Basic and acidic residues" evidence="12">
    <location>
        <begin position="408"/>
        <end position="419"/>
    </location>
</feature>
<dbReference type="SUPFAM" id="SSF50911">
    <property type="entry name" value="Mannose 6-phosphate receptor domain"/>
    <property type="match status" value="1"/>
</dbReference>
<dbReference type="InterPro" id="IPR044865">
    <property type="entry name" value="MRH_dom"/>
</dbReference>
<evidence type="ECO:0000259" key="14">
    <source>
        <dbReference type="PROSITE" id="PS51914"/>
    </source>
</evidence>
<evidence type="ECO:0000256" key="3">
    <source>
        <dbReference type="ARBA" id="ARBA00022729"/>
    </source>
</evidence>
<keyword evidence="3 13" id="KW-0732">Signal</keyword>
<evidence type="ECO:0000256" key="9">
    <source>
        <dbReference type="ARBA" id="ARBA00066177"/>
    </source>
</evidence>
<feature type="compositionally biased region" description="Acidic residues" evidence="12">
    <location>
        <begin position="391"/>
        <end position="407"/>
    </location>
</feature>
<dbReference type="PROSITE" id="PS51914">
    <property type="entry name" value="MRH"/>
    <property type="match status" value="1"/>
</dbReference>
<dbReference type="Proteomes" id="UP000005408">
    <property type="component" value="Unassembled WGS sequence"/>
</dbReference>
<evidence type="ECO:0000256" key="12">
    <source>
        <dbReference type="SAM" id="MobiDB-lite"/>
    </source>
</evidence>
<evidence type="ECO:0000313" key="15">
    <source>
        <dbReference type="EnsemblMetazoa" id="G5301.1:cds"/>
    </source>
</evidence>
<dbReference type="AlphaFoldDB" id="A0A8W8ND70"/>
<evidence type="ECO:0000256" key="2">
    <source>
        <dbReference type="ARBA" id="ARBA00009918"/>
    </source>
</evidence>
<proteinExistence type="inferred from homology"/>
<dbReference type="InterPro" id="IPR009011">
    <property type="entry name" value="Man6P_isomerase_rcpt-bd_dom_sf"/>
</dbReference>
<dbReference type="PANTHER" id="PTHR15414:SF5">
    <property type="entry name" value="PROTEIN OS-9"/>
    <property type="match status" value="1"/>
</dbReference>
<evidence type="ECO:0000256" key="10">
    <source>
        <dbReference type="ARBA" id="ARBA00069647"/>
    </source>
</evidence>